<evidence type="ECO:0000313" key="1">
    <source>
        <dbReference type="EMBL" id="PTB75051.1"/>
    </source>
</evidence>
<evidence type="ECO:0000313" key="2">
    <source>
        <dbReference type="Proteomes" id="UP000240760"/>
    </source>
</evidence>
<name>A0A2T4C0E0_TRILO</name>
<accession>A0A2T4C0E0</accession>
<reference evidence="1 2" key="1">
    <citation type="submission" date="2016-07" db="EMBL/GenBank/DDBJ databases">
        <title>Multiple horizontal gene transfer events from other fungi enriched the ability of initially mycotrophic Trichoderma (Ascomycota) to feed on dead plant biomass.</title>
        <authorList>
            <consortium name="DOE Joint Genome Institute"/>
            <person name="Aerts A."/>
            <person name="Atanasova L."/>
            <person name="Chenthamara K."/>
            <person name="Zhang J."/>
            <person name="Grujic M."/>
            <person name="Henrissat B."/>
            <person name="Kuo A."/>
            <person name="Salamov A."/>
            <person name="Lipzen A."/>
            <person name="Labutti K."/>
            <person name="Barry K."/>
            <person name="Miao Y."/>
            <person name="Rahimi M.J."/>
            <person name="Shen Q."/>
            <person name="Grigoriev I.V."/>
            <person name="Kubicek C.P."/>
            <person name="Druzhinina I.S."/>
        </authorList>
    </citation>
    <scope>NUCLEOTIDE SEQUENCE [LARGE SCALE GENOMIC DNA]</scope>
    <source>
        <strain evidence="1 2">ATCC 18648</strain>
    </source>
</reference>
<keyword evidence="2" id="KW-1185">Reference proteome</keyword>
<dbReference type="EMBL" id="KZ679134">
    <property type="protein sequence ID" value="PTB75051.1"/>
    <property type="molecule type" value="Genomic_DNA"/>
</dbReference>
<sequence>MSRHETTASIFQVPGMCLAMLAPSHIHGVSSRQTSSTADLILAIGQTSRFLLLSASRALISFGRGARLSHHRALSEPMAFPCQYAVYTHDELEFRRVPARVNQDADQRHTRYMASVIEGIPQSCRPSCTAGGGILARQGHHRWHRVGAT</sequence>
<dbReference type="AlphaFoldDB" id="A0A2T4C0E0"/>
<gene>
    <name evidence="1" type="ORF">M440DRAFT_1267644</name>
</gene>
<protein>
    <submittedName>
        <fullName evidence="1">Uncharacterized protein</fullName>
    </submittedName>
</protein>
<proteinExistence type="predicted"/>
<organism evidence="1 2">
    <name type="scientific">Trichoderma longibrachiatum ATCC 18648</name>
    <dbReference type="NCBI Taxonomy" id="983965"/>
    <lineage>
        <taxon>Eukaryota</taxon>
        <taxon>Fungi</taxon>
        <taxon>Dikarya</taxon>
        <taxon>Ascomycota</taxon>
        <taxon>Pezizomycotina</taxon>
        <taxon>Sordariomycetes</taxon>
        <taxon>Hypocreomycetidae</taxon>
        <taxon>Hypocreales</taxon>
        <taxon>Hypocreaceae</taxon>
        <taxon>Trichoderma</taxon>
    </lineage>
</organism>
<dbReference type="Proteomes" id="UP000240760">
    <property type="component" value="Unassembled WGS sequence"/>
</dbReference>